<dbReference type="PANTHER" id="PTHR35369">
    <property type="entry name" value="BLR3025 PROTEIN-RELATED"/>
    <property type="match status" value="1"/>
</dbReference>
<keyword evidence="6" id="KW-1185">Reference proteome</keyword>
<evidence type="ECO:0000256" key="1">
    <source>
        <dbReference type="ARBA" id="ARBA00010945"/>
    </source>
</evidence>
<protein>
    <submittedName>
        <fullName evidence="5">DNA polymerase Y family protein</fullName>
    </submittedName>
</protein>
<accession>A0ABT7S7G8</accession>
<evidence type="ECO:0000313" key="5">
    <source>
        <dbReference type="EMBL" id="MDM7830977.1"/>
    </source>
</evidence>
<evidence type="ECO:0000256" key="2">
    <source>
        <dbReference type="ARBA" id="ARBA00022763"/>
    </source>
</evidence>
<dbReference type="CDD" id="cd03468">
    <property type="entry name" value="PolY_like"/>
    <property type="match status" value="1"/>
</dbReference>
<comment type="similarity">
    <text evidence="1">Belongs to the DNA polymerase type-Y family.</text>
</comment>
<name>A0ABT7S7G8_9CELL</name>
<sequence length="582" mass="61547">MSTRTTVLWVPDWPVVAAAAAEEVPRHLPVAVHDGQRVTAVSALARVQGVRRGMRRRQAQGCCPELVLLAADDARDVRLFEPVAVAAESVVAGIEVVRAGLLLLPAGGASRYHGSEEALAERLVDAVAAGSGHECGVGTADGMLAAVIAARTGAHVPPGGSAAFLADRSVGELVHATVTDEIAAAVGDLVDLLSRLGLRTLGRLAALPAADVQARFGRLGAWAHLLARGDDERPPARRRPEADLEVVAELEPPVDRVDTATFAGRRLAEDLHAMLVQRAVSCGRLQIAARTDEGEDLVRTWRTDLGGWGGLTPARITDRIRWQLEGWLTSSAVTTARGLAADARAAGVSRARQDWPLDDLGPDLLDHDTPGVALVRLAVTALDVAPAGAEQGQLWGGPSGGDLRAHRALDRVQGLVGGSGLLTATLQGGRDVRDQVYLRPWGEQTSAPRPVDRPWPGRLPDPAPATVLTAPRQVEVRDAAGRPVALDVRTGMSGEPAWVRVLPEQEEGDDARGGRWTGDRGVGDQRARRVTGWAGPWLLGGRWWTGEAAPTLRAHVQVTLDEGPAMLLACTPAGWTCEATYD</sequence>
<dbReference type="InterPro" id="IPR001126">
    <property type="entry name" value="UmuC"/>
</dbReference>
<dbReference type="EMBL" id="JAUCGR010000002">
    <property type="protein sequence ID" value="MDM7830977.1"/>
    <property type="molecule type" value="Genomic_DNA"/>
</dbReference>
<organism evidence="5 6">
    <name type="scientific">Cellulomonas edaphi</name>
    <dbReference type="NCBI Taxonomy" id="3053468"/>
    <lineage>
        <taxon>Bacteria</taxon>
        <taxon>Bacillati</taxon>
        <taxon>Actinomycetota</taxon>
        <taxon>Actinomycetes</taxon>
        <taxon>Micrococcales</taxon>
        <taxon>Cellulomonadaceae</taxon>
        <taxon>Cellulomonas</taxon>
    </lineage>
</organism>
<dbReference type="Gene3D" id="3.30.70.270">
    <property type="match status" value="1"/>
</dbReference>
<dbReference type="InterPro" id="IPR043502">
    <property type="entry name" value="DNA/RNA_pol_sf"/>
</dbReference>
<dbReference type="PROSITE" id="PS50173">
    <property type="entry name" value="UMUC"/>
    <property type="match status" value="1"/>
</dbReference>
<evidence type="ECO:0000256" key="3">
    <source>
        <dbReference type="ARBA" id="ARBA00025589"/>
    </source>
</evidence>
<dbReference type="RefSeq" id="WP_289446191.1">
    <property type="nucleotide sequence ID" value="NZ_JAUCGR010000002.1"/>
</dbReference>
<comment type="caution">
    <text evidence="5">The sequence shown here is derived from an EMBL/GenBank/DDBJ whole genome shotgun (WGS) entry which is preliminary data.</text>
</comment>
<evidence type="ECO:0000313" key="6">
    <source>
        <dbReference type="Proteomes" id="UP001321453"/>
    </source>
</evidence>
<dbReference type="Pfam" id="PF00817">
    <property type="entry name" value="IMS"/>
    <property type="match status" value="1"/>
</dbReference>
<dbReference type="InterPro" id="IPR043128">
    <property type="entry name" value="Rev_trsase/Diguanyl_cyclase"/>
</dbReference>
<comment type="function">
    <text evidence="3">Poorly processive, error-prone DNA polymerase involved in untargeted mutagenesis. Copies undamaged DNA at stalled replication forks, which arise in vivo from mismatched or misaligned primer ends. These misaligned primers can be extended by PolIV. Exhibits no 3'-5' exonuclease (proofreading) activity. May be involved in translesional synthesis, in conjunction with the beta clamp from PolIII.</text>
</comment>
<dbReference type="Gene3D" id="1.10.150.20">
    <property type="entry name" value="5' to 3' exonuclease, C-terminal subdomain"/>
    <property type="match status" value="1"/>
</dbReference>
<keyword evidence="2" id="KW-0227">DNA damage</keyword>
<reference evidence="5 6" key="1">
    <citation type="submission" date="2023-06" db="EMBL/GenBank/DDBJ databases">
        <title>Cellulomonas sp. MW9 Whole genome sequence.</title>
        <authorList>
            <person name="Park S."/>
        </authorList>
    </citation>
    <scope>NUCLEOTIDE SEQUENCE [LARGE SCALE GENOMIC DNA]</scope>
    <source>
        <strain evidence="5 6">MW9</strain>
    </source>
</reference>
<dbReference type="InterPro" id="IPR050356">
    <property type="entry name" value="SulA_CellDiv_inhibitor"/>
</dbReference>
<gene>
    <name evidence="5" type="ORF">QRT05_06495</name>
</gene>
<feature type="domain" description="UmuC" evidence="4">
    <location>
        <begin position="26"/>
        <end position="151"/>
    </location>
</feature>
<dbReference type="Gene3D" id="3.40.1170.60">
    <property type="match status" value="1"/>
</dbReference>
<dbReference type="SUPFAM" id="SSF56672">
    <property type="entry name" value="DNA/RNA polymerases"/>
    <property type="match status" value="1"/>
</dbReference>
<dbReference type="Proteomes" id="UP001321453">
    <property type="component" value="Unassembled WGS sequence"/>
</dbReference>
<dbReference type="PANTHER" id="PTHR35369:SF2">
    <property type="entry name" value="BLR3025 PROTEIN"/>
    <property type="match status" value="1"/>
</dbReference>
<evidence type="ECO:0000259" key="4">
    <source>
        <dbReference type="PROSITE" id="PS50173"/>
    </source>
</evidence>
<proteinExistence type="inferred from homology"/>